<dbReference type="AlphaFoldDB" id="A0A2Z6IDR2"/>
<evidence type="ECO:0000313" key="1">
    <source>
        <dbReference type="EMBL" id="BBF23737.1"/>
    </source>
</evidence>
<dbReference type="Proteomes" id="UP000271003">
    <property type="component" value="Chromosome"/>
</dbReference>
<gene>
    <name evidence="1" type="ORF">SUTMEG_16280</name>
</gene>
<protein>
    <submittedName>
        <fullName evidence="1">Uncharacterized protein</fullName>
    </submittedName>
</protein>
<sequence>MSDIVLTLSVPAETLERARAVCERDGTDLETELLRRIELIASRDREARSILVTPDAADRLAELMQDPASGGIEPSAAQMLRHLK</sequence>
<dbReference type="KEGG" id="sutt:SUTMEG_16280"/>
<keyword evidence="2" id="KW-1185">Reference proteome</keyword>
<organism evidence="1 2">
    <name type="scientific">Sutterella megalosphaeroides</name>
    <dbReference type="NCBI Taxonomy" id="2494234"/>
    <lineage>
        <taxon>Bacteria</taxon>
        <taxon>Pseudomonadati</taxon>
        <taxon>Pseudomonadota</taxon>
        <taxon>Betaproteobacteria</taxon>
        <taxon>Burkholderiales</taxon>
        <taxon>Sutterellaceae</taxon>
        <taxon>Sutterella</taxon>
    </lineage>
</organism>
<proteinExistence type="predicted"/>
<dbReference type="RefSeq" id="WP_120177315.1">
    <property type="nucleotide sequence ID" value="NZ_AP018786.1"/>
</dbReference>
<evidence type="ECO:0000313" key="2">
    <source>
        <dbReference type="Proteomes" id="UP000271003"/>
    </source>
</evidence>
<name>A0A2Z6IDR2_9BURK</name>
<reference evidence="1 2" key="1">
    <citation type="journal article" date="2018" name="Int. J. Syst. Evol. Microbiol.">
        <title>Mesosutterella multiformis gen. nov., sp. nov., a member of the family Sutterellaceae and Sutterella megalosphaeroides sp. nov., isolated from human faeces.</title>
        <authorList>
            <person name="Sakamoto M."/>
            <person name="Ikeyama N."/>
            <person name="Kunihiro T."/>
            <person name="Iino T."/>
            <person name="Yuki M."/>
            <person name="Ohkuma M."/>
        </authorList>
    </citation>
    <scope>NUCLEOTIDE SEQUENCE [LARGE SCALE GENOMIC DNA]</scope>
    <source>
        <strain evidence="1 2">6FBBBH3</strain>
    </source>
</reference>
<dbReference type="EMBL" id="AP018786">
    <property type="protein sequence ID" value="BBF23737.1"/>
    <property type="molecule type" value="Genomic_DNA"/>
</dbReference>
<accession>A0A2Z6IDR2</accession>